<dbReference type="Gene3D" id="3.10.110.10">
    <property type="entry name" value="Ubiquitin Conjugating Enzyme"/>
    <property type="match status" value="1"/>
</dbReference>
<evidence type="ECO:0000313" key="3">
    <source>
        <dbReference type="EMBL" id="CAL6055214.1"/>
    </source>
</evidence>
<dbReference type="InterPro" id="IPR050113">
    <property type="entry name" value="Ub_conjugating_enzyme"/>
</dbReference>
<evidence type="ECO:0000259" key="1">
    <source>
        <dbReference type="PROSITE" id="PS50127"/>
    </source>
</evidence>
<accession>A0AA86N843</accession>
<proteinExistence type="predicted"/>
<dbReference type="PANTHER" id="PTHR24067">
    <property type="entry name" value="UBIQUITIN-CONJUGATING ENZYME E2"/>
    <property type="match status" value="1"/>
</dbReference>
<keyword evidence="4" id="KW-1185">Reference proteome</keyword>
<dbReference type="EMBL" id="CAXDID020000205">
    <property type="protein sequence ID" value="CAL6055214.1"/>
    <property type="molecule type" value="Genomic_DNA"/>
</dbReference>
<dbReference type="Pfam" id="PF00179">
    <property type="entry name" value="UQ_con"/>
    <property type="match status" value="1"/>
</dbReference>
<dbReference type="InterPro" id="IPR016135">
    <property type="entry name" value="UBQ-conjugating_enzyme/RWD"/>
</dbReference>
<dbReference type="AlphaFoldDB" id="A0AA86N843"/>
<name>A0AA86N843_9EUKA</name>
<protein>
    <submittedName>
        <fullName evidence="2">Ubiquitin-conjugating enzyme E2</fullName>
    </submittedName>
    <submittedName>
        <fullName evidence="3">Ubiquitin-conjugating_enzyme E2</fullName>
    </submittedName>
</protein>
<evidence type="ECO:0000313" key="4">
    <source>
        <dbReference type="Proteomes" id="UP001642409"/>
    </source>
</evidence>
<dbReference type="SMART" id="SM00212">
    <property type="entry name" value="UBCc"/>
    <property type="match status" value="1"/>
</dbReference>
<dbReference type="InterPro" id="IPR000608">
    <property type="entry name" value="UBC"/>
</dbReference>
<dbReference type="EMBL" id="CATOUU010000056">
    <property type="protein sequence ID" value="CAI9914749.1"/>
    <property type="molecule type" value="Genomic_DNA"/>
</dbReference>
<reference evidence="3 4" key="2">
    <citation type="submission" date="2024-07" db="EMBL/GenBank/DDBJ databases">
        <authorList>
            <person name="Akdeniz Z."/>
        </authorList>
    </citation>
    <scope>NUCLEOTIDE SEQUENCE [LARGE SCALE GENOMIC DNA]</scope>
</reference>
<feature type="domain" description="UBC core" evidence="1">
    <location>
        <begin position="1"/>
        <end position="151"/>
    </location>
</feature>
<organism evidence="2">
    <name type="scientific">Hexamita inflata</name>
    <dbReference type="NCBI Taxonomy" id="28002"/>
    <lineage>
        <taxon>Eukaryota</taxon>
        <taxon>Metamonada</taxon>
        <taxon>Diplomonadida</taxon>
        <taxon>Hexamitidae</taxon>
        <taxon>Hexamitinae</taxon>
        <taxon>Hexamita</taxon>
    </lineage>
</organism>
<evidence type="ECO:0000313" key="2">
    <source>
        <dbReference type="EMBL" id="CAI9914749.1"/>
    </source>
</evidence>
<comment type="caution">
    <text evidence="2">The sequence shown here is derived from an EMBL/GenBank/DDBJ whole genome shotgun (WGS) entry which is preliminary data.</text>
</comment>
<reference evidence="2" key="1">
    <citation type="submission" date="2023-06" db="EMBL/GenBank/DDBJ databases">
        <authorList>
            <person name="Kurt Z."/>
        </authorList>
    </citation>
    <scope>NUCLEOTIDE SEQUENCE</scope>
</reference>
<dbReference type="PROSITE" id="PS50127">
    <property type="entry name" value="UBC_2"/>
    <property type="match status" value="1"/>
</dbReference>
<gene>
    <name evidence="2" type="ORF">HINF_LOCUS2394</name>
    <name evidence="3" type="ORF">HINF_LOCUS46437</name>
</gene>
<sequence length="158" mass="17747">MTDQQTKMKILAKQFGDIKKLKNMAAFFPDKKNPFLWHVSFKGPEDSEFQDGIYHCQLNLANYPDKPPEVMVLNQSGAYEPSQLICIVGLTHYHPEGWTPGTSIEAIITALQMLMQLKSDRSGIGVIGTLNSSDIKKYSAKSKEYTCKCGADHTKLFK</sequence>
<dbReference type="SUPFAM" id="SSF54495">
    <property type="entry name" value="UBC-like"/>
    <property type="match status" value="1"/>
</dbReference>
<dbReference type="Proteomes" id="UP001642409">
    <property type="component" value="Unassembled WGS sequence"/>
</dbReference>